<proteinExistence type="predicted"/>
<evidence type="ECO:0000313" key="3">
    <source>
        <dbReference type="Proteomes" id="UP000198406"/>
    </source>
</evidence>
<protein>
    <recommendedName>
        <fullName evidence="4">SWI/SNF-related matrix-associated actin-dependent regulator of chromatin subfamily B member 1</fullName>
    </recommendedName>
</protein>
<evidence type="ECO:0000313" key="2">
    <source>
        <dbReference type="EMBL" id="GAX13698.1"/>
    </source>
</evidence>
<feature type="region of interest" description="Disordered" evidence="1">
    <location>
        <begin position="109"/>
        <end position="136"/>
    </location>
</feature>
<comment type="caution">
    <text evidence="2">The sequence shown here is derived from an EMBL/GenBank/DDBJ whole genome shotgun (WGS) entry which is preliminary data.</text>
</comment>
<dbReference type="EMBL" id="BDSP01000072">
    <property type="protein sequence ID" value="GAX13698.1"/>
    <property type="molecule type" value="Genomic_DNA"/>
</dbReference>
<name>A0A1Z5JIU0_FISSO</name>
<dbReference type="OrthoDB" id="515064at2759"/>
<dbReference type="Proteomes" id="UP000198406">
    <property type="component" value="Unassembled WGS sequence"/>
</dbReference>
<organism evidence="2 3">
    <name type="scientific">Fistulifera solaris</name>
    <name type="common">Oleaginous diatom</name>
    <dbReference type="NCBI Taxonomy" id="1519565"/>
    <lineage>
        <taxon>Eukaryota</taxon>
        <taxon>Sar</taxon>
        <taxon>Stramenopiles</taxon>
        <taxon>Ochrophyta</taxon>
        <taxon>Bacillariophyta</taxon>
        <taxon>Bacillariophyceae</taxon>
        <taxon>Bacillariophycidae</taxon>
        <taxon>Naviculales</taxon>
        <taxon>Naviculaceae</taxon>
        <taxon>Fistulifera</taxon>
    </lineage>
</organism>
<sequence>MLHHKYIPIRVDVTSEDESKLRIVDTLLLDRTVLPLPLEPHRLEESLSENALYMAKSILGDAEVIGMGRTVRHFTGRMDLWSWEMVEKIQKCIFEQLYAAFHEADVSEPSTKKVKTSHTTESLDQQKAKDEGKDDTETINASKLIPIRIRMELNGHRIHDDFDWDPSLDMDPLIMAKSIGSDLNLPPEAVQELAINITEQILGLAVEDGGSREDAAIPIGPAATTAWTLEPKVQQSNLAHLAIVTNTSKDG</sequence>
<dbReference type="GO" id="GO:0000228">
    <property type="term" value="C:nuclear chromosome"/>
    <property type="evidence" value="ECO:0007669"/>
    <property type="project" value="InterPro"/>
</dbReference>
<keyword evidence="3" id="KW-1185">Reference proteome</keyword>
<dbReference type="GO" id="GO:0006338">
    <property type="term" value="P:chromatin remodeling"/>
    <property type="evidence" value="ECO:0007669"/>
    <property type="project" value="InterPro"/>
</dbReference>
<feature type="compositionally biased region" description="Basic and acidic residues" evidence="1">
    <location>
        <begin position="124"/>
        <end position="136"/>
    </location>
</feature>
<evidence type="ECO:0008006" key="4">
    <source>
        <dbReference type="Google" id="ProtNLM"/>
    </source>
</evidence>
<reference evidence="2 3" key="1">
    <citation type="journal article" date="2015" name="Plant Cell">
        <title>Oil accumulation by the oleaginous diatom Fistulifera solaris as revealed by the genome and transcriptome.</title>
        <authorList>
            <person name="Tanaka T."/>
            <person name="Maeda Y."/>
            <person name="Veluchamy A."/>
            <person name="Tanaka M."/>
            <person name="Abida H."/>
            <person name="Marechal E."/>
            <person name="Bowler C."/>
            <person name="Muto M."/>
            <person name="Sunaga Y."/>
            <person name="Tanaka M."/>
            <person name="Yoshino T."/>
            <person name="Taniguchi T."/>
            <person name="Fukuda Y."/>
            <person name="Nemoto M."/>
            <person name="Matsumoto M."/>
            <person name="Wong P.S."/>
            <person name="Aburatani S."/>
            <person name="Fujibuchi W."/>
        </authorList>
    </citation>
    <scope>NUCLEOTIDE SEQUENCE [LARGE SCALE GENOMIC DNA]</scope>
    <source>
        <strain evidence="2 3">JPCC DA0580</strain>
    </source>
</reference>
<dbReference type="InParanoid" id="A0A1Z5JIU0"/>
<accession>A0A1Z5JIU0</accession>
<dbReference type="Pfam" id="PF04855">
    <property type="entry name" value="SNF5"/>
    <property type="match status" value="1"/>
</dbReference>
<dbReference type="InterPro" id="IPR006939">
    <property type="entry name" value="SNF5"/>
</dbReference>
<dbReference type="AlphaFoldDB" id="A0A1Z5JIU0"/>
<gene>
    <name evidence="2" type="ORF">FisN_2HuN30</name>
</gene>
<evidence type="ECO:0000256" key="1">
    <source>
        <dbReference type="SAM" id="MobiDB-lite"/>
    </source>
</evidence>